<accession>A0AAN7VT19</accession>
<evidence type="ECO:0000313" key="1">
    <source>
        <dbReference type="EMBL" id="KAK5692017.1"/>
    </source>
</evidence>
<reference evidence="1" key="1">
    <citation type="submission" date="2023-08" db="EMBL/GenBank/DDBJ databases">
        <title>Black Yeasts Isolated from many extreme environments.</title>
        <authorList>
            <person name="Coleine C."/>
            <person name="Stajich J.E."/>
            <person name="Selbmann L."/>
        </authorList>
    </citation>
    <scope>NUCLEOTIDE SEQUENCE</scope>
    <source>
        <strain evidence="1">CCFEE 5810</strain>
    </source>
</reference>
<organism evidence="1 2">
    <name type="scientific">Elasticomyces elasticus</name>
    <dbReference type="NCBI Taxonomy" id="574655"/>
    <lineage>
        <taxon>Eukaryota</taxon>
        <taxon>Fungi</taxon>
        <taxon>Dikarya</taxon>
        <taxon>Ascomycota</taxon>
        <taxon>Pezizomycotina</taxon>
        <taxon>Dothideomycetes</taxon>
        <taxon>Dothideomycetidae</taxon>
        <taxon>Mycosphaerellales</taxon>
        <taxon>Teratosphaeriaceae</taxon>
        <taxon>Elasticomyces</taxon>
    </lineage>
</organism>
<proteinExistence type="predicted"/>
<comment type="caution">
    <text evidence="1">The sequence shown here is derived from an EMBL/GenBank/DDBJ whole genome shotgun (WGS) entry which is preliminary data.</text>
</comment>
<protein>
    <submittedName>
        <fullName evidence="1">Uncharacterized protein</fullName>
    </submittedName>
</protein>
<name>A0AAN7VT19_9PEZI</name>
<dbReference type="AlphaFoldDB" id="A0AAN7VT19"/>
<gene>
    <name evidence="1" type="ORF">LTR97_011190</name>
</gene>
<sequence length="274" mass="30017">MAIGTSEVTLPGDRMMTPNSLSALEVSTRNNQHLLADDSSYSWDWESSAAFSHLSPLDSLPSFSLDDMMTGFDNTIPGLWADVDFEDIFGSAGASGRATPAEDRIPPNAQQAMGIIRAWKATTQKLVQDGDSSCEAFLDWCSSAPDPYMYDLDVLDIWISIAVERIGPTFLVFNDFRVDESTGDTLYIAMAAVGGVYCAVENSFQLAKVMFNDARRLALAMFVLLEIYGIVSGDKRSFELVDVFHADLHQAVRALLDACNTTPLDKGRDGEIEL</sequence>
<evidence type="ECO:0000313" key="2">
    <source>
        <dbReference type="Proteomes" id="UP001310594"/>
    </source>
</evidence>
<dbReference type="Proteomes" id="UP001310594">
    <property type="component" value="Unassembled WGS sequence"/>
</dbReference>
<dbReference type="EMBL" id="JAVRQU010000020">
    <property type="protein sequence ID" value="KAK5692017.1"/>
    <property type="molecule type" value="Genomic_DNA"/>
</dbReference>